<dbReference type="RefSeq" id="WP_130612519.1">
    <property type="nucleotide sequence ID" value="NZ_AP019368.1"/>
</dbReference>
<dbReference type="SUPFAM" id="SSF56059">
    <property type="entry name" value="Glutathione synthetase ATP-binding domain-like"/>
    <property type="match status" value="1"/>
</dbReference>
<keyword evidence="1" id="KW-0547">Nucleotide-binding</keyword>
<protein>
    <recommendedName>
        <fullName evidence="2">ATP-grasp domain-containing protein</fullName>
    </recommendedName>
</protein>
<dbReference type="GO" id="GO:0005524">
    <property type="term" value="F:ATP binding"/>
    <property type="evidence" value="ECO:0007669"/>
    <property type="project" value="UniProtKB-UniRule"/>
</dbReference>
<accession>A0A4P2VME7</accession>
<proteinExistence type="predicted"/>
<dbReference type="GO" id="GO:0046872">
    <property type="term" value="F:metal ion binding"/>
    <property type="evidence" value="ECO:0007669"/>
    <property type="project" value="InterPro"/>
</dbReference>
<dbReference type="PROSITE" id="PS50975">
    <property type="entry name" value="ATP_GRASP"/>
    <property type="match status" value="1"/>
</dbReference>
<dbReference type="KEGG" id="sbf:JCM31447_30270"/>
<evidence type="ECO:0000313" key="3">
    <source>
        <dbReference type="EMBL" id="BBH54556.1"/>
    </source>
</evidence>
<sequence>MPKLIVLNISTEQMMGGVINPEFLIRALKRPDRNSWLADEDDIIVASSQISSEFLNYVSENYGYSNNKIKVITPKKSSSNPQILSDEVLLSDDIINSLKSEMCIEKKWNLCACYQTSGLIELCRKLNIDMPSGFEFIEQKGPDLFNRKSHFRRIAAGINLSIPKGFVVSNPLSLASSINNLIDETGILIIKQDRGGGGMGNLALTKTKDRQLPGVSKVIPFDLSIEEHAEKIWSELTDSWNNELVIECYHKSSVALYCEYFIDSNGQPSFLSNGSIRVEKDQSNPLGEMKWIGLEIPAILPLSTNLKVVSEATRLANQMGQIGYRGYVNIDMIVTLDNEYIFNEINARWGGGTAMHFIGNKLLGKNYMNEYYLSSLREVPSKSFQEALHILKSNDLKFNMQRKTGVIILRPSIYLDNSIECLIIEKSIEKVRAIENKILILFQGDR</sequence>
<dbReference type="EMBL" id="AP019368">
    <property type="protein sequence ID" value="BBH54556.1"/>
    <property type="molecule type" value="Genomic_DNA"/>
</dbReference>
<dbReference type="AlphaFoldDB" id="A0A4P2VME7"/>
<dbReference type="OrthoDB" id="581833at2"/>
<dbReference type="InterPro" id="IPR011761">
    <property type="entry name" value="ATP-grasp"/>
</dbReference>
<dbReference type="Gene3D" id="3.30.470.20">
    <property type="entry name" value="ATP-grasp fold, B domain"/>
    <property type="match status" value="1"/>
</dbReference>
<name>A0A4P2VME7_FLUSA</name>
<dbReference type="Pfam" id="PF18604">
    <property type="entry name" value="PreAtp-grasp"/>
    <property type="match status" value="1"/>
</dbReference>
<keyword evidence="4" id="KW-1185">Reference proteome</keyword>
<organism evidence="3 4">
    <name type="scientific">Fluviispira sanaruensis</name>
    <dbReference type="NCBI Taxonomy" id="2493639"/>
    <lineage>
        <taxon>Bacteria</taxon>
        <taxon>Pseudomonadati</taxon>
        <taxon>Bdellovibrionota</taxon>
        <taxon>Oligoflexia</taxon>
        <taxon>Silvanigrellales</taxon>
        <taxon>Silvanigrellaceae</taxon>
        <taxon>Fluviispira</taxon>
    </lineage>
</organism>
<gene>
    <name evidence="3" type="ORF">JCM31447_30270</name>
</gene>
<evidence type="ECO:0000256" key="1">
    <source>
        <dbReference type="PROSITE-ProRule" id="PRU00409"/>
    </source>
</evidence>
<feature type="domain" description="ATP-grasp" evidence="2">
    <location>
        <begin position="152"/>
        <end position="376"/>
    </location>
</feature>
<evidence type="ECO:0000313" key="4">
    <source>
        <dbReference type="Proteomes" id="UP000291236"/>
    </source>
</evidence>
<dbReference type="InterPro" id="IPR040754">
    <property type="entry name" value="PreAtp-grasp"/>
</dbReference>
<reference evidence="3 4" key="1">
    <citation type="submission" date="2018-12" db="EMBL/GenBank/DDBJ databases">
        <title>Rubrispira sanarue gen. nov., sp., nov., a member of the order Silvanigrellales, isolated from a brackish lake in Hamamatsu Japan.</title>
        <authorList>
            <person name="Maejima Y."/>
            <person name="Iino T."/>
            <person name="Muraguchi Y."/>
            <person name="Fukuda K."/>
            <person name="Nojiri H."/>
            <person name="Ohkuma M."/>
            <person name="Moriuchi R."/>
            <person name="Dohra H."/>
            <person name="Kimbara K."/>
            <person name="Shintani M."/>
        </authorList>
    </citation>
    <scope>NUCLEOTIDE SEQUENCE [LARGE SCALE GENOMIC DNA]</scope>
    <source>
        <strain evidence="3 4">RF1110005</strain>
    </source>
</reference>
<dbReference type="Proteomes" id="UP000291236">
    <property type="component" value="Chromosome"/>
</dbReference>
<keyword evidence="1" id="KW-0067">ATP-binding</keyword>
<evidence type="ECO:0000259" key="2">
    <source>
        <dbReference type="PROSITE" id="PS50975"/>
    </source>
</evidence>